<organism evidence="2 3">
    <name type="scientific">Dendrothele bispora (strain CBS 962.96)</name>
    <dbReference type="NCBI Taxonomy" id="1314807"/>
    <lineage>
        <taxon>Eukaryota</taxon>
        <taxon>Fungi</taxon>
        <taxon>Dikarya</taxon>
        <taxon>Basidiomycota</taxon>
        <taxon>Agaricomycotina</taxon>
        <taxon>Agaricomycetes</taxon>
        <taxon>Agaricomycetidae</taxon>
        <taxon>Agaricales</taxon>
        <taxon>Agaricales incertae sedis</taxon>
        <taxon>Dendrothele</taxon>
    </lineage>
</organism>
<gene>
    <name evidence="2" type="ORF">K435DRAFT_628154</name>
</gene>
<dbReference type="AlphaFoldDB" id="A0A4S8MXJ0"/>
<keyword evidence="1" id="KW-0812">Transmembrane</keyword>
<keyword evidence="1" id="KW-1133">Transmembrane helix</keyword>
<feature type="transmembrane region" description="Helical" evidence="1">
    <location>
        <begin position="40"/>
        <end position="58"/>
    </location>
</feature>
<dbReference type="Proteomes" id="UP000297245">
    <property type="component" value="Unassembled WGS sequence"/>
</dbReference>
<evidence type="ECO:0000313" key="2">
    <source>
        <dbReference type="EMBL" id="THV08113.1"/>
    </source>
</evidence>
<feature type="non-terminal residue" evidence="2">
    <location>
        <position position="345"/>
    </location>
</feature>
<evidence type="ECO:0000256" key="1">
    <source>
        <dbReference type="SAM" id="Phobius"/>
    </source>
</evidence>
<sequence length="345" mass="39731">TTELQAIRSCIQNISLPTYVGRPPGNLGEAKHGSLKAYDYFVLFSVIFPLILPEFWWFPDSTDYHKLLLNNFGHLVASTNIISAYSTSTNDADDYMHHYVRYRDSLTDIYTVTWKPNHHYAMHNGDLLRRWGPLAEVSEFFGERANHWGQTVKTNRRMNDLHHTILVSLARQSLLDAHLETTTGSSDTLLAEFCRLLLGQKQNNTHPNMLTELEEALFFKKAKPLSDLEYNKLLDYVFLEGPPWPRSHTDPRHPLGAFILPQSGVRLHRYTNSLGYTFSTNQSHQGNSAIQFYSDKAHTSGKKTGFIHSIWQIPLHRKMRTFFFVQLHQPLPPEESGQAPYSKYP</sequence>
<evidence type="ECO:0000313" key="3">
    <source>
        <dbReference type="Proteomes" id="UP000297245"/>
    </source>
</evidence>
<dbReference type="EMBL" id="ML179035">
    <property type="protein sequence ID" value="THV08113.1"/>
    <property type="molecule type" value="Genomic_DNA"/>
</dbReference>
<dbReference type="OrthoDB" id="3269001at2759"/>
<proteinExistence type="predicted"/>
<reference evidence="2 3" key="1">
    <citation type="journal article" date="2019" name="Nat. Ecol. Evol.">
        <title>Megaphylogeny resolves global patterns of mushroom evolution.</title>
        <authorList>
            <person name="Varga T."/>
            <person name="Krizsan K."/>
            <person name="Foldi C."/>
            <person name="Dima B."/>
            <person name="Sanchez-Garcia M."/>
            <person name="Sanchez-Ramirez S."/>
            <person name="Szollosi G.J."/>
            <person name="Szarkandi J.G."/>
            <person name="Papp V."/>
            <person name="Albert L."/>
            <person name="Andreopoulos W."/>
            <person name="Angelini C."/>
            <person name="Antonin V."/>
            <person name="Barry K.W."/>
            <person name="Bougher N.L."/>
            <person name="Buchanan P."/>
            <person name="Buyck B."/>
            <person name="Bense V."/>
            <person name="Catcheside P."/>
            <person name="Chovatia M."/>
            <person name="Cooper J."/>
            <person name="Damon W."/>
            <person name="Desjardin D."/>
            <person name="Finy P."/>
            <person name="Geml J."/>
            <person name="Haridas S."/>
            <person name="Hughes K."/>
            <person name="Justo A."/>
            <person name="Karasinski D."/>
            <person name="Kautmanova I."/>
            <person name="Kiss B."/>
            <person name="Kocsube S."/>
            <person name="Kotiranta H."/>
            <person name="LaButti K.M."/>
            <person name="Lechner B.E."/>
            <person name="Liimatainen K."/>
            <person name="Lipzen A."/>
            <person name="Lukacs Z."/>
            <person name="Mihaltcheva S."/>
            <person name="Morgado L.N."/>
            <person name="Niskanen T."/>
            <person name="Noordeloos M.E."/>
            <person name="Ohm R.A."/>
            <person name="Ortiz-Santana B."/>
            <person name="Ovrebo C."/>
            <person name="Racz N."/>
            <person name="Riley R."/>
            <person name="Savchenko A."/>
            <person name="Shiryaev A."/>
            <person name="Soop K."/>
            <person name="Spirin V."/>
            <person name="Szebenyi C."/>
            <person name="Tomsovsky M."/>
            <person name="Tulloss R.E."/>
            <person name="Uehling J."/>
            <person name="Grigoriev I.V."/>
            <person name="Vagvolgyi C."/>
            <person name="Papp T."/>
            <person name="Martin F.M."/>
            <person name="Miettinen O."/>
            <person name="Hibbett D.S."/>
            <person name="Nagy L.G."/>
        </authorList>
    </citation>
    <scope>NUCLEOTIDE SEQUENCE [LARGE SCALE GENOMIC DNA]</scope>
    <source>
        <strain evidence="2 3">CBS 962.96</strain>
    </source>
</reference>
<keyword evidence="3" id="KW-1185">Reference proteome</keyword>
<accession>A0A4S8MXJ0</accession>
<feature type="non-terminal residue" evidence="2">
    <location>
        <position position="1"/>
    </location>
</feature>
<protein>
    <submittedName>
        <fullName evidence="2">Uncharacterized protein</fullName>
    </submittedName>
</protein>
<name>A0A4S8MXJ0_DENBC</name>
<keyword evidence="1" id="KW-0472">Membrane</keyword>